<gene>
    <name evidence="1" type="ORF">DFH08DRAFT_136640</name>
</gene>
<protein>
    <recommendedName>
        <fullName evidence="3">F-box domain-containing protein</fullName>
    </recommendedName>
</protein>
<name>A0AAD7ESD1_9AGAR</name>
<evidence type="ECO:0000313" key="1">
    <source>
        <dbReference type="EMBL" id="KAJ7349150.1"/>
    </source>
</evidence>
<organism evidence="1 2">
    <name type="scientific">Mycena albidolilacea</name>
    <dbReference type="NCBI Taxonomy" id="1033008"/>
    <lineage>
        <taxon>Eukaryota</taxon>
        <taxon>Fungi</taxon>
        <taxon>Dikarya</taxon>
        <taxon>Basidiomycota</taxon>
        <taxon>Agaricomycotina</taxon>
        <taxon>Agaricomycetes</taxon>
        <taxon>Agaricomycetidae</taxon>
        <taxon>Agaricales</taxon>
        <taxon>Marasmiineae</taxon>
        <taxon>Mycenaceae</taxon>
        <taxon>Mycena</taxon>
    </lineage>
</organism>
<reference evidence="1" key="1">
    <citation type="submission" date="2023-03" db="EMBL/GenBank/DDBJ databases">
        <title>Massive genome expansion in bonnet fungi (Mycena s.s.) driven by repeated elements and novel gene families across ecological guilds.</title>
        <authorList>
            <consortium name="Lawrence Berkeley National Laboratory"/>
            <person name="Harder C.B."/>
            <person name="Miyauchi S."/>
            <person name="Viragh M."/>
            <person name="Kuo A."/>
            <person name="Thoen E."/>
            <person name="Andreopoulos B."/>
            <person name="Lu D."/>
            <person name="Skrede I."/>
            <person name="Drula E."/>
            <person name="Henrissat B."/>
            <person name="Morin E."/>
            <person name="Kohler A."/>
            <person name="Barry K."/>
            <person name="LaButti K."/>
            <person name="Morin E."/>
            <person name="Salamov A."/>
            <person name="Lipzen A."/>
            <person name="Mereny Z."/>
            <person name="Hegedus B."/>
            <person name="Baldrian P."/>
            <person name="Stursova M."/>
            <person name="Weitz H."/>
            <person name="Taylor A."/>
            <person name="Grigoriev I.V."/>
            <person name="Nagy L.G."/>
            <person name="Martin F."/>
            <person name="Kauserud H."/>
        </authorList>
    </citation>
    <scope>NUCLEOTIDE SEQUENCE</scope>
    <source>
        <strain evidence="1">CBHHK002</strain>
    </source>
</reference>
<sequence length="325" mass="36944">MAEIFLQLAAIETKAQSHLSLIQNYYHDDEILGKEYLVRPIPHAAPLIFGQISRKWRAVALSTPGLWNSISLKCTDEEMEDNISLYNTWLQRSGVLSLSFQFYRPIDSPRDVSPKFVDDCQILFRTILPHAKRWRSVDLKNFPASSYQAPHDLLPNSALVLETLSVSYDWREQPVSTPWVGLCTAPKLRLLYFDHIDRANIMVGGEWPTFPWSQLTHIDVGDCSAYDCLQILSEALTAVACQFVVQRPSFLQHPPISHPGLQTLKIEVYNTGLPVWNLLTCPTLSTLSVEARTYPIPDYRFSNSSFLPTSLYYGAVLPVPYSRLL</sequence>
<dbReference type="AlphaFoldDB" id="A0AAD7ESD1"/>
<evidence type="ECO:0000313" key="2">
    <source>
        <dbReference type="Proteomes" id="UP001218218"/>
    </source>
</evidence>
<dbReference type="Proteomes" id="UP001218218">
    <property type="component" value="Unassembled WGS sequence"/>
</dbReference>
<dbReference type="EMBL" id="JARIHO010000016">
    <property type="protein sequence ID" value="KAJ7349150.1"/>
    <property type="molecule type" value="Genomic_DNA"/>
</dbReference>
<accession>A0AAD7ESD1</accession>
<proteinExistence type="predicted"/>
<comment type="caution">
    <text evidence="1">The sequence shown here is derived from an EMBL/GenBank/DDBJ whole genome shotgun (WGS) entry which is preliminary data.</text>
</comment>
<evidence type="ECO:0008006" key="3">
    <source>
        <dbReference type="Google" id="ProtNLM"/>
    </source>
</evidence>
<keyword evidence="2" id="KW-1185">Reference proteome</keyword>